<dbReference type="NCBIfam" id="TIGR04088">
    <property type="entry name" value="cognate_SipW"/>
    <property type="match status" value="1"/>
</dbReference>
<dbReference type="InterPro" id="IPR023833">
    <property type="entry name" value="Signal_pept_SipW-depend-type"/>
</dbReference>
<accession>A0ABS2ZIN4</accession>
<dbReference type="Pfam" id="PF12389">
    <property type="entry name" value="Peptidase_M73"/>
    <property type="match status" value="1"/>
</dbReference>
<comment type="caution">
    <text evidence="1">The sequence shown here is derived from an EMBL/GenBank/DDBJ whole genome shotgun (WGS) entry which is preliminary data.</text>
</comment>
<dbReference type="InterPro" id="IPR022121">
    <property type="entry name" value="Peptidase_M73_camelysin"/>
</dbReference>
<proteinExistence type="predicted"/>
<gene>
    <name evidence="1" type="ORF">JYA64_14455</name>
</gene>
<protein>
    <submittedName>
        <fullName evidence="1">M73 family metallopeptidase</fullName>
    </submittedName>
</protein>
<keyword evidence="2" id="KW-1185">Reference proteome</keyword>
<dbReference type="RefSeq" id="WP_188400822.1">
    <property type="nucleotide sequence ID" value="NZ_BMCE01000001.1"/>
</dbReference>
<evidence type="ECO:0000313" key="2">
    <source>
        <dbReference type="Proteomes" id="UP001319060"/>
    </source>
</evidence>
<evidence type="ECO:0000313" key="1">
    <source>
        <dbReference type="EMBL" id="MBN3546506.1"/>
    </source>
</evidence>
<name>A0ABS2ZIN4_9BACL</name>
<dbReference type="EMBL" id="JAFHKS010000044">
    <property type="protein sequence ID" value="MBN3546506.1"/>
    <property type="molecule type" value="Genomic_DNA"/>
</dbReference>
<reference evidence="1 2" key="1">
    <citation type="submission" date="2021-01" db="EMBL/GenBank/DDBJ databases">
        <title>Genome Sequencing of Type Strains.</title>
        <authorList>
            <person name="Lemaire J.F."/>
            <person name="Inderbitzin P."/>
            <person name="Collins S.B."/>
            <person name="Wespe N."/>
            <person name="Knight-Connoni V."/>
        </authorList>
    </citation>
    <scope>NUCLEOTIDE SEQUENCE [LARGE SCALE GENOMIC DNA]</scope>
    <source>
        <strain evidence="1 2">DSM 14730</strain>
    </source>
</reference>
<dbReference type="Proteomes" id="UP001319060">
    <property type="component" value="Unassembled WGS sequence"/>
</dbReference>
<organism evidence="1 2">
    <name type="scientific">Fictibacillus barbaricus</name>
    <dbReference type="NCBI Taxonomy" id="182136"/>
    <lineage>
        <taxon>Bacteria</taxon>
        <taxon>Bacillati</taxon>
        <taxon>Bacillota</taxon>
        <taxon>Bacilli</taxon>
        <taxon>Bacillales</taxon>
        <taxon>Fictibacillaceae</taxon>
        <taxon>Fictibacillus</taxon>
    </lineage>
</organism>
<sequence length="198" mass="21384">MSLKKKLGLGVASAALGLSLVGGGTYAYFSDSAETKGTFASGTLDLNAAPTTIINVDKIKPGDWMTRSFQLKNDGNLDIAKVLLKTSYTVTDAKGDNAGEDFGKHIRVNFLWNNDKVDGVIWDTTLDQLQAMSPDAIAENVFYPWLGERGGNLAAGTADTLYVQYEFVENGADQNKFQGDKLELKWTFEGKQGAGTAR</sequence>